<dbReference type="GO" id="GO:0016887">
    <property type="term" value="F:ATP hydrolysis activity"/>
    <property type="evidence" value="ECO:0007669"/>
    <property type="project" value="InterPro"/>
</dbReference>
<dbReference type="GO" id="GO:0032300">
    <property type="term" value="C:mismatch repair complex"/>
    <property type="evidence" value="ECO:0007669"/>
    <property type="project" value="InterPro"/>
</dbReference>
<evidence type="ECO:0000313" key="8">
    <source>
        <dbReference type="EMBL" id="AWV99606.1"/>
    </source>
</evidence>
<organism evidence="8 9">
    <name type="scientific">Arcticibacterium luteifluviistationis</name>
    <dbReference type="NCBI Taxonomy" id="1784714"/>
    <lineage>
        <taxon>Bacteria</taxon>
        <taxon>Pseudomonadati</taxon>
        <taxon>Bacteroidota</taxon>
        <taxon>Cytophagia</taxon>
        <taxon>Cytophagales</taxon>
        <taxon>Leadbetterellaceae</taxon>
        <taxon>Arcticibacterium</taxon>
    </lineage>
</organism>
<evidence type="ECO:0000313" key="9">
    <source>
        <dbReference type="Proteomes" id="UP000249873"/>
    </source>
</evidence>
<dbReference type="RefSeq" id="WP_111372974.1">
    <property type="nucleotide sequence ID" value="NZ_CP029480.1"/>
</dbReference>
<dbReference type="Pfam" id="PF13589">
    <property type="entry name" value="HATPase_c_3"/>
    <property type="match status" value="1"/>
</dbReference>
<dbReference type="GO" id="GO:0005524">
    <property type="term" value="F:ATP binding"/>
    <property type="evidence" value="ECO:0007669"/>
    <property type="project" value="InterPro"/>
</dbReference>
<dbReference type="Gene3D" id="3.30.230.10">
    <property type="match status" value="1"/>
</dbReference>
<evidence type="ECO:0000259" key="7">
    <source>
        <dbReference type="SMART" id="SM01340"/>
    </source>
</evidence>
<keyword evidence="9" id="KW-1185">Reference proteome</keyword>
<accession>A0A2Z4GEC7</accession>
<dbReference type="SMART" id="SM01340">
    <property type="entry name" value="DNA_mis_repair"/>
    <property type="match status" value="1"/>
</dbReference>
<keyword evidence="4 5" id="KW-0234">DNA repair</keyword>
<dbReference type="Proteomes" id="UP000249873">
    <property type="component" value="Chromosome"/>
</dbReference>
<dbReference type="InterPro" id="IPR014790">
    <property type="entry name" value="MutL_C"/>
</dbReference>
<dbReference type="CDD" id="cd16926">
    <property type="entry name" value="HATPase_MutL-MLH-PMS-like"/>
    <property type="match status" value="1"/>
</dbReference>
<dbReference type="Gene3D" id="3.30.1540.20">
    <property type="entry name" value="MutL, C-terminal domain, dimerisation subdomain"/>
    <property type="match status" value="1"/>
</dbReference>
<dbReference type="InterPro" id="IPR014721">
    <property type="entry name" value="Ribsml_uS5_D2-typ_fold_subgr"/>
</dbReference>
<dbReference type="Pfam" id="PF08676">
    <property type="entry name" value="MutL_C"/>
    <property type="match status" value="1"/>
</dbReference>
<dbReference type="InterPro" id="IPR002099">
    <property type="entry name" value="MutL/Mlh/PMS"/>
</dbReference>
<keyword evidence="8" id="KW-0540">Nuclease</keyword>
<dbReference type="HAMAP" id="MF_00149">
    <property type="entry name" value="DNA_mis_repair"/>
    <property type="match status" value="1"/>
</dbReference>
<evidence type="ECO:0000256" key="5">
    <source>
        <dbReference type="HAMAP-Rule" id="MF_00149"/>
    </source>
</evidence>
<dbReference type="SMART" id="SM00853">
    <property type="entry name" value="MutL_C"/>
    <property type="match status" value="1"/>
</dbReference>
<evidence type="ECO:0000256" key="3">
    <source>
        <dbReference type="ARBA" id="ARBA00022763"/>
    </source>
</evidence>
<dbReference type="InterPro" id="IPR020667">
    <property type="entry name" value="DNA_mismatch_repair_MutL"/>
</dbReference>
<gene>
    <name evidence="5 8" type="primary">mutL</name>
    <name evidence="8" type="ORF">DJ013_16080</name>
</gene>
<dbReference type="GO" id="GO:0004519">
    <property type="term" value="F:endonuclease activity"/>
    <property type="evidence" value="ECO:0007669"/>
    <property type="project" value="UniProtKB-KW"/>
</dbReference>
<dbReference type="FunFam" id="3.30.565.10:FF:000003">
    <property type="entry name" value="DNA mismatch repair endonuclease MutL"/>
    <property type="match status" value="1"/>
</dbReference>
<sequence length="612" mass="68610">MDIIHLLSDTIANQIAAGEVVQRPASVVKELMENAMDAEASTVKLIIKDSGKALVQVVDNGKGMSVTDSRMSFERHATSKISKSEDLFAIRTMGFRGEALASIAAVAQVEVKTKREEDELGTLLTIEGSEVKNQEPISTAKGTSIMVKNLFFNVPARRKFLKSNPVEMKHILDEFQRICLANPEVTFELYHNDIEIYKLPGAKLSKRIVDLFGKSYREQLAGCEEDTPYVSISGYVGKPESAKKTRGDQYFFINNRYIKSPYLHHAVTMAFEGTIPEKHYPFYVLNISISPAHVDINIHPQKTEIKFEDEKAVYSILRSAVRQAIGVYNLTPTIDFESDINFGNLTNRPMPEKAPSAFDKMGSSVSNFENYTKPKSPENQDWRKLYEGIESAANFQRPEETLSMGSKVNEGIKNTLKPESEEVDAVQIHLRYIALQVKSGMLLIDQKAAWERILFEKYEKNLANKSGASQQLLFQKTLNLRPEEFELAIALKSEIHALGFGFEVFGKNSLIISGIPMETTDEEGSHVLEDLIKESLEHDTDVKLDKTKSLAKTLAKRTASKNLKKMDKKEINVLVNRLFETSMPSYTPDGAKVMNVITLEKLGELISSSTGF</sequence>
<dbReference type="NCBIfam" id="TIGR00585">
    <property type="entry name" value="mutl"/>
    <property type="match status" value="1"/>
</dbReference>
<dbReference type="Gene3D" id="3.30.1370.100">
    <property type="entry name" value="MutL, C-terminal domain, regulatory subdomain"/>
    <property type="match status" value="1"/>
</dbReference>
<feature type="domain" description="DNA mismatch repair protein S5" evidence="7">
    <location>
        <begin position="208"/>
        <end position="326"/>
    </location>
</feature>
<dbReference type="OrthoDB" id="9763467at2"/>
<dbReference type="InterPro" id="IPR013507">
    <property type="entry name" value="DNA_mismatch_S5_2-like"/>
</dbReference>
<keyword evidence="8" id="KW-0378">Hydrolase</keyword>
<dbReference type="PANTHER" id="PTHR10073:SF12">
    <property type="entry name" value="DNA MISMATCH REPAIR PROTEIN MLH1"/>
    <property type="match status" value="1"/>
</dbReference>
<comment type="function">
    <text evidence="5">This protein is involved in the repair of mismatches in DNA. It is required for dam-dependent methyl-directed DNA mismatch repair. May act as a 'molecular matchmaker', a protein that promotes the formation of a stable complex between two or more DNA-binding proteins in an ATP-dependent manner without itself being part of a final effector complex.</text>
</comment>
<name>A0A2Z4GEC7_9BACT</name>
<dbReference type="SUPFAM" id="SSF54211">
    <property type="entry name" value="Ribosomal protein S5 domain 2-like"/>
    <property type="match status" value="1"/>
</dbReference>
<dbReference type="AlphaFoldDB" id="A0A2Z4GEC7"/>
<proteinExistence type="inferred from homology"/>
<reference evidence="8 9" key="1">
    <citation type="submission" date="2018-05" db="EMBL/GenBank/DDBJ databases">
        <title>Complete genome sequence of Arcticibacterium luteifluviistationis SM1504T, a cytophagaceae bacterium isolated from Arctic surface seawater.</title>
        <authorList>
            <person name="Li Y."/>
            <person name="Qin Q.-L."/>
        </authorList>
    </citation>
    <scope>NUCLEOTIDE SEQUENCE [LARGE SCALE GENOMIC DNA]</scope>
    <source>
        <strain evidence="8 9">SM1504</strain>
    </source>
</reference>
<comment type="similarity">
    <text evidence="1 5">Belongs to the DNA mismatch repair MutL/HexB family.</text>
</comment>
<protein>
    <recommendedName>
        <fullName evidence="2 5">DNA mismatch repair protein MutL</fullName>
    </recommendedName>
</protein>
<dbReference type="GO" id="GO:0006298">
    <property type="term" value="P:mismatch repair"/>
    <property type="evidence" value="ECO:0007669"/>
    <property type="project" value="UniProtKB-UniRule"/>
</dbReference>
<keyword evidence="3 5" id="KW-0227">DNA damage</keyword>
<dbReference type="SUPFAM" id="SSF55874">
    <property type="entry name" value="ATPase domain of HSP90 chaperone/DNA topoisomerase II/histidine kinase"/>
    <property type="match status" value="1"/>
</dbReference>
<dbReference type="InterPro" id="IPR038973">
    <property type="entry name" value="MutL/Mlh/Pms-like"/>
</dbReference>
<dbReference type="Pfam" id="PF01119">
    <property type="entry name" value="DNA_mis_repair"/>
    <property type="match status" value="1"/>
</dbReference>
<dbReference type="InterPro" id="IPR036890">
    <property type="entry name" value="HATPase_C_sf"/>
</dbReference>
<dbReference type="InterPro" id="IPR014762">
    <property type="entry name" value="DNA_mismatch_repair_CS"/>
</dbReference>
<dbReference type="PROSITE" id="PS00058">
    <property type="entry name" value="DNA_MISMATCH_REPAIR_1"/>
    <property type="match status" value="1"/>
</dbReference>
<dbReference type="InterPro" id="IPR042121">
    <property type="entry name" value="MutL_C_regsub"/>
</dbReference>
<dbReference type="CDD" id="cd00782">
    <property type="entry name" value="MutL_Trans"/>
    <property type="match status" value="1"/>
</dbReference>
<dbReference type="InterPro" id="IPR020568">
    <property type="entry name" value="Ribosomal_Su5_D2-typ_SF"/>
</dbReference>
<evidence type="ECO:0000259" key="6">
    <source>
        <dbReference type="SMART" id="SM00853"/>
    </source>
</evidence>
<evidence type="ECO:0000256" key="1">
    <source>
        <dbReference type="ARBA" id="ARBA00006082"/>
    </source>
</evidence>
<dbReference type="Gene3D" id="3.30.565.10">
    <property type="entry name" value="Histidine kinase-like ATPase, C-terminal domain"/>
    <property type="match status" value="1"/>
</dbReference>
<evidence type="ECO:0000256" key="4">
    <source>
        <dbReference type="ARBA" id="ARBA00023204"/>
    </source>
</evidence>
<dbReference type="InterPro" id="IPR037198">
    <property type="entry name" value="MutL_C_sf"/>
</dbReference>
<dbReference type="GO" id="GO:0030983">
    <property type="term" value="F:mismatched DNA binding"/>
    <property type="evidence" value="ECO:0007669"/>
    <property type="project" value="InterPro"/>
</dbReference>
<dbReference type="EMBL" id="CP029480">
    <property type="protein sequence ID" value="AWV99606.1"/>
    <property type="molecule type" value="Genomic_DNA"/>
</dbReference>
<evidence type="ECO:0000256" key="2">
    <source>
        <dbReference type="ARBA" id="ARBA00021975"/>
    </source>
</evidence>
<dbReference type="InterPro" id="IPR042120">
    <property type="entry name" value="MutL_C_dimsub"/>
</dbReference>
<dbReference type="KEGG" id="als:DJ013_16080"/>
<feature type="domain" description="MutL C-terminal dimerisation" evidence="6">
    <location>
        <begin position="425"/>
        <end position="566"/>
    </location>
</feature>
<dbReference type="GO" id="GO:0140664">
    <property type="term" value="F:ATP-dependent DNA damage sensor activity"/>
    <property type="evidence" value="ECO:0007669"/>
    <property type="project" value="InterPro"/>
</dbReference>
<dbReference type="SUPFAM" id="SSF118116">
    <property type="entry name" value="DNA mismatch repair protein MutL"/>
    <property type="match status" value="1"/>
</dbReference>
<keyword evidence="8" id="KW-0255">Endonuclease</keyword>
<dbReference type="PANTHER" id="PTHR10073">
    <property type="entry name" value="DNA MISMATCH REPAIR PROTEIN MLH, PMS, MUTL"/>
    <property type="match status" value="1"/>
</dbReference>